<dbReference type="Proteomes" id="UP000052943">
    <property type="component" value="Unassembled WGS sequence"/>
</dbReference>
<accession>A0A0W8E0U9</accession>
<dbReference type="OrthoDB" id="117697at2759"/>
<sequence length="100" mass="11457">MIEQLFLKKYVAFAPSKERWMSEKTFGCAGTAYIIGCVYRRVKKPQNGRILQVLWIDSQFQNAVPNLVWRLFNGALQTTTLSSAHPQTGVERFDEQCDGQ</sequence>
<reference evidence="1 2" key="1">
    <citation type="submission" date="2015-11" db="EMBL/GenBank/DDBJ databases">
        <title>Genomes and virulence difference between two physiological races of Phytophthora nicotianae.</title>
        <authorList>
            <person name="Liu H."/>
            <person name="Ma X."/>
            <person name="Yu H."/>
            <person name="Fang D."/>
            <person name="Li Y."/>
            <person name="Wang X."/>
            <person name="Wang W."/>
            <person name="Dong Y."/>
            <person name="Xiao B."/>
        </authorList>
    </citation>
    <scope>NUCLEOTIDE SEQUENCE [LARGE SCALE GENOMIC DNA]</scope>
    <source>
        <strain evidence="2">race 0</strain>
    </source>
</reference>
<proteinExistence type="predicted"/>
<dbReference type="EMBL" id="LNFO01000086">
    <property type="protein sequence ID" value="KUG02105.1"/>
    <property type="molecule type" value="Genomic_DNA"/>
</dbReference>
<protein>
    <submittedName>
        <fullName evidence="1">Uncharacterized protein</fullName>
    </submittedName>
</protein>
<dbReference type="AlphaFoldDB" id="A0A0W8E0U9"/>
<gene>
    <name evidence="1" type="ORF">AM587_10002447</name>
</gene>
<name>A0A0W8E0U9_PHYNI</name>
<comment type="caution">
    <text evidence="1">The sequence shown here is derived from an EMBL/GenBank/DDBJ whole genome shotgun (WGS) entry which is preliminary data.</text>
</comment>
<evidence type="ECO:0000313" key="2">
    <source>
        <dbReference type="Proteomes" id="UP000052943"/>
    </source>
</evidence>
<evidence type="ECO:0000313" key="1">
    <source>
        <dbReference type="EMBL" id="KUG02105.1"/>
    </source>
</evidence>
<organism evidence="1 2">
    <name type="scientific">Phytophthora nicotianae</name>
    <name type="common">Potato buckeye rot agent</name>
    <name type="synonym">Phytophthora parasitica</name>
    <dbReference type="NCBI Taxonomy" id="4792"/>
    <lineage>
        <taxon>Eukaryota</taxon>
        <taxon>Sar</taxon>
        <taxon>Stramenopiles</taxon>
        <taxon>Oomycota</taxon>
        <taxon>Peronosporomycetes</taxon>
        <taxon>Peronosporales</taxon>
        <taxon>Peronosporaceae</taxon>
        <taxon>Phytophthora</taxon>
    </lineage>
</organism>